<dbReference type="GO" id="GO:0004842">
    <property type="term" value="F:ubiquitin-protein transferase activity"/>
    <property type="evidence" value="ECO:0007669"/>
    <property type="project" value="TreeGrafter"/>
</dbReference>
<accession>A0A9W8LEJ1</accession>
<dbReference type="InterPro" id="IPR002110">
    <property type="entry name" value="Ankyrin_rpt"/>
</dbReference>
<dbReference type="InterPro" id="IPR036770">
    <property type="entry name" value="Ankyrin_rpt-contain_sf"/>
</dbReference>
<reference evidence="4" key="1">
    <citation type="submission" date="2022-07" db="EMBL/GenBank/DDBJ databases">
        <title>Phylogenomic reconstructions and comparative analyses of Kickxellomycotina fungi.</title>
        <authorList>
            <person name="Reynolds N.K."/>
            <person name="Stajich J.E."/>
            <person name="Barry K."/>
            <person name="Grigoriev I.V."/>
            <person name="Crous P."/>
            <person name="Smith M.E."/>
        </authorList>
    </citation>
    <scope>NUCLEOTIDE SEQUENCE</scope>
    <source>
        <strain evidence="4">BCRC 34489</strain>
    </source>
</reference>
<keyword evidence="2 3" id="KW-0040">ANK repeat</keyword>
<dbReference type="SMART" id="SM00248">
    <property type="entry name" value="ANK"/>
    <property type="match status" value="3"/>
</dbReference>
<feature type="repeat" description="ANK" evidence="3">
    <location>
        <begin position="93"/>
        <end position="130"/>
    </location>
</feature>
<organism evidence="4 5">
    <name type="scientific">Coemansia interrupta</name>
    <dbReference type="NCBI Taxonomy" id="1126814"/>
    <lineage>
        <taxon>Eukaryota</taxon>
        <taxon>Fungi</taxon>
        <taxon>Fungi incertae sedis</taxon>
        <taxon>Zoopagomycota</taxon>
        <taxon>Kickxellomycotina</taxon>
        <taxon>Kickxellomycetes</taxon>
        <taxon>Kickxellales</taxon>
        <taxon>Kickxellaceae</taxon>
        <taxon>Coemansia</taxon>
    </lineage>
</organism>
<evidence type="ECO:0000313" key="5">
    <source>
        <dbReference type="Proteomes" id="UP001140172"/>
    </source>
</evidence>
<evidence type="ECO:0000313" key="4">
    <source>
        <dbReference type="EMBL" id="KAJ2778354.1"/>
    </source>
</evidence>
<dbReference type="Pfam" id="PF12796">
    <property type="entry name" value="Ank_2"/>
    <property type="match status" value="1"/>
</dbReference>
<dbReference type="AlphaFoldDB" id="A0A9W8LEJ1"/>
<evidence type="ECO:0008006" key="6">
    <source>
        <dbReference type="Google" id="ProtNLM"/>
    </source>
</evidence>
<keyword evidence="5" id="KW-1185">Reference proteome</keyword>
<evidence type="ECO:0000256" key="3">
    <source>
        <dbReference type="PROSITE-ProRule" id="PRU00023"/>
    </source>
</evidence>
<protein>
    <recommendedName>
        <fullName evidence="6">Ankyrin repeat protein</fullName>
    </recommendedName>
</protein>
<evidence type="ECO:0000256" key="2">
    <source>
        <dbReference type="ARBA" id="ARBA00023043"/>
    </source>
</evidence>
<dbReference type="Gene3D" id="1.25.40.20">
    <property type="entry name" value="Ankyrin repeat-containing domain"/>
    <property type="match status" value="2"/>
</dbReference>
<feature type="repeat" description="ANK" evidence="3">
    <location>
        <begin position="58"/>
        <end position="91"/>
    </location>
</feature>
<dbReference type="SUPFAM" id="SSF48403">
    <property type="entry name" value="Ankyrin repeat"/>
    <property type="match status" value="1"/>
</dbReference>
<proteinExistence type="predicted"/>
<dbReference type="PRINTS" id="PR01415">
    <property type="entry name" value="ANKYRIN"/>
</dbReference>
<gene>
    <name evidence="4" type="ORF">GGI15_004196</name>
</gene>
<comment type="caution">
    <text evidence="4">The sequence shown here is derived from an EMBL/GenBank/DDBJ whole genome shotgun (WGS) entry which is preliminary data.</text>
</comment>
<dbReference type="Proteomes" id="UP001140172">
    <property type="component" value="Unassembled WGS sequence"/>
</dbReference>
<dbReference type="PANTHER" id="PTHR24171">
    <property type="entry name" value="ANKYRIN REPEAT DOMAIN-CONTAINING PROTEIN 39-RELATED"/>
    <property type="match status" value="1"/>
</dbReference>
<dbReference type="PANTHER" id="PTHR24171:SF8">
    <property type="entry name" value="BRCA1-ASSOCIATED RING DOMAIN PROTEIN 1"/>
    <property type="match status" value="1"/>
</dbReference>
<name>A0A9W8LEJ1_9FUNG</name>
<dbReference type="PROSITE" id="PS50088">
    <property type="entry name" value="ANK_REPEAT"/>
    <property type="match status" value="2"/>
</dbReference>
<dbReference type="OrthoDB" id="9995210at2759"/>
<evidence type="ECO:0000256" key="1">
    <source>
        <dbReference type="ARBA" id="ARBA00022737"/>
    </source>
</evidence>
<dbReference type="GO" id="GO:0085020">
    <property type="term" value="P:protein K6-linked ubiquitination"/>
    <property type="evidence" value="ECO:0007669"/>
    <property type="project" value="TreeGrafter"/>
</dbReference>
<sequence>MDDDSAILGTYKVTRPLAVFVICYWKQLIQACTMDQPHLVKELLNGSPSVDVNYKNGVGFTALHYAAEKDAIECVKLLVSANGINPNIQDNMEKETPLHKAIINSSSSDIAFKIAKLLIGAGADPRIVNKNKKRAADLTEHDEDDIRKLLLQATLAIQVKEELAEEKQEEGEASDCSSD</sequence>
<keyword evidence="1" id="KW-0677">Repeat</keyword>
<dbReference type="EMBL" id="JANBUM010000355">
    <property type="protein sequence ID" value="KAJ2778354.1"/>
    <property type="molecule type" value="Genomic_DNA"/>
</dbReference>